<keyword evidence="2" id="KW-1003">Cell membrane</keyword>
<evidence type="ECO:0000256" key="3">
    <source>
        <dbReference type="ARBA" id="ARBA00022692"/>
    </source>
</evidence>
<evidence type="ECO:0000256" key="5">
    <source>
        <dbReference type="ARBA" id="ARBA00023015"/>
    </source>
</evidence>
<gene>
    <name evidence="13" type="primary">rskA_2</name>
    <name evidence="13" type="ORF">GCM10022231_08100</name>
</gene>
<keyword evidence="6 10" id="KW-0472">Membrane</keyword>
<keyword evidence="7" id="KW-0804">Transcription</keyword>
<dbReference type="InterPro" id="IPR053877">
    <property type="entry name" value="RskA_N"/>
</dbReference>
<dbReference type="RefSeq" id="WP_344780865.1">
    <property type="nucleotide sequence ID" value="NZ_BAAAZW010000002.1"/>
</dbReference>
<accession>A0ABP7NR40</accession>
<proteinExistence type="predicted"/>
<dbReference type="Gene3D" id="1.10.10.1320">
    <property type="entry name" value="Anti-sigma factor, zinc-finger domain"/>
    <property type="match status" value="1"/>
</dbReference>
<protein>
    <recommendedName>
        <fullName evidence="9">Regulator of SigK</fullName>
    </recommendedName>
    <alternativeName>
        <fullName evidence="8">Sigma-K anti-sigma factor RskA</fullName>
    </alternativeName>
</protein>
<evidence type="ECO:0000259" key="11">
    <source>
        <dbReference type="Pfam" id="PF10099"/>
    </source>
</evidence>
<evidence type="ECO:0000256" key="9">
    <source>
        <dbReference type="ARBA" id="ARBA00030803"/>
    </source>
</evidence>
<evidence type="ECO:0000256" key="7">
    <source>
        <dbReference type="ARBA" id="ARBA00023163"/>
    </source>
</evidence>
<keyword evidence="5" id="KW-0805">Transcription regulation</keyword>
<comment type="subcellular location">
    <subcellularLocation>
        <location evidence="1">Cell membrane</location>
        <topology evidence="1">Single-pass membrane protein</topology>
    </subcellularLocation>
</comment>
<dbReference type="Proteomes" id="UP001418444">
    <property type="component" value="Unassembled WGS sequence"/>
</dbReference>
<organism evidence="13 14">
    <name type="scientific">Gordonia caeni</name>
    <dbReference type="NCBI Taxonomy" id="1007097"/>
    <lineage>
        <taxon>Bacteria</taxon>
        <taxon>Bacillati</taxon>
        <taxon>Actinomycetota</taxon>
        <taxon>Actinomycetes</taxon>
        <taxon>Mycobacteriales</taxon>
        <taxon>Gordoniaceae</taxon>
        <taxon>Gordonia</taxon>
    </lineage>
</organism>
<evidence type="ECO:0000256" key="6">
    <source>
        <dbReference type="ARBA" id="ARBA00023136"/>
    </source>
</evidence>
<feature type="domain" description="Anti-sigma-K factor RskA N-terminal" evidence="12">
    <location>
        <begin position="14"/>
        <end position="61"/>
    </location>
</feature>
<sequence>MADDIDGAGEAADLLAMAPLMAIDALPEVDRRRVLRLLAATDDHTRDEFAAEVAAARESMAQLSDLTATPPPAGLRDTVLRHAEQDDAQGAARDGGSTGRSRWRWAAAAAAVAVVVGIGGGLVGYAVSDRPGEPGQSTSDKVFAAPDVRTVSGPVATGQASVTYSSTERAGVLVMNDVPPPEQGTVYQLWLVGPDGPRLGGVMTPNDVGTSTTAVVDDLGDATSVAFTVGDADEPERMISEPIAELPLRP</sequence>
<reference evidence="14" key="1">
    <citation type="journal article" date="2019" name="Int. J. Syst. Evol. Microbiol.">
        <title>The Global Catalogue of Microorganisms (GCM) 10K type strain sequencing project: providing services to taxonomists for standard genome sequencing and annotation.</title>
        <authorList>
            <consortium name="The Broad Institute Genomics Platform"/>
            <consortium name="The Broad Institute Genome Sequencing Center for Infectious Disease"/>
            <person name="Wu L."/>
            <person name="Ma J."/>
        </authorList>
    </citation>
    <scope>NUCLEOTIDE SEQUENCE [LARGE SCALE GENOMIC DNA]</scope>
    <source>
        <strain evidence="14">JCM 16923</strain>
    </source>
</reference>
<comment type="caution">
    <text evidence="13">The sequence shown here is derived from an EMBL/GenBank/DDBJ whole genome shotgun (WGS) entry which is preliminary data.</text>
</comment>
<evidence type="ECO:0000256" key="2">
    <source>
        <dbReference type="ARBA" id="ARBA00022475"/>
    </source>
</evidence>
<evidence type="ECO:0000256" key="4">
    <source>
        <dbReference type="ARBA" id="ARBA00022989"/>
    </source>
</evidence>
<evidence type="ECO:0000313" key="14">
    <source>
        <dbReference type="Proteomes" id="UP001418444"/>
    </source>
</evidence>
<feature type="domain" description="Anti-sigma K factor RskA C-terminal" evidence="11">
    <location>
        <begin position="106"/>
        <end position="229"/>
    </location>
</feature>
<dbReference type="InterPro" id="IPR018764">
    <property type="entry name" value="RskA_C"/>
</dbReference>
<evidence type="ECO:0000256" key="10">
    <source>
        <dbReference type="SAM" id="Phobius"/>
    </source>
</evidence>
<evidence type="ECO:0000256" key="1">
    <source>
        <dbReference type="ARBA" id="ARBA00004162"/>
    </source>
</evidence>
<dbReference type="PANTHER" id="PTHR37461">
    <property type="entry name" value="ANTI-SIGMA-K FACTOR RSKA"/>
    <property type="match status" value="1"/>
</dbReference>
<evidence type="ECO:0000256" key="8">
    <source>
        <dbReference type="ARBA" id="ARBA00029829"/>
    </source>
</evidence>
<evidence type="ECO:0000313" key="13">
    <source>
        <dbReference type="EMBL" id="GAA3952448.1"/>
    </source>
</evidence>
<dbReference type="Pfam" id="PF10099">
    <property type="entry name" value="RskA_C"/>
    <property type="match status" value="1"/>
</dbReference>
<keyword evidence="4 10" id="KW-1133">Transmembrane helix</keyword>
<dbReference type="Pfam" id="PF22618">
    <property type="entry name" value="RskA_N"/>
    <property type="match status" value="1"/>
</dbReference>
<name>A0ABP7NR40_9ACTN</name>
<keyword evidence="14" id="KW-1185">Reference proteome</keyword>
<dbReference type="EMBL" id="BAAAZW010000002">
    <property type="protein sequence ID" value="GAA3952448.1"/>
    <property type="molecule type" value="Genomic_DNA"/>
</dbReference>
<evidence type="ECO:0000259" key="12">
    <source>
        <dbReference type="Pfam" id="PF22618"/>
    </source>
</evidence>
<dbReference type="PANTHER" id="PTHR37461:SF1">
    <property type="entry name" value="ANTI-SIGMA-K FACTOR RSKA"/>
    <property type="match status" value="1"/>
</dbReference>
<feature type="transmembrane region" description="Helical" evidence="10">
    <location>
        <begin position="105"/>
        <end position="127"/>
    </location>
</feature>
<dbReference type="InterPro" id="IPR041916">
    <property type="entry name" value="Anti_sigma_zinc_sf"/>
</dbReference>
<keyword evidence="3 10" id="KW-0812">Transmembrane</keyword>
<dbReference type="InterPro" id="IPR051474">
    <property type="entry name" value="Anti-sigma-K/W_factor"/>
</dbReference>